<reference evidence="9 10" key="1">
    <citation type="submission" date="2021-12" db="EMBL/GenBank/DDBJ databases">
        <title>Genome sequence of Kibdelosporangium philippinense ATCC 49844.</title>
        <authorList>
            <person name="Fedorov E.A."/>
            <person name="Omeragic M."/>
            <person name="Shalygina K.F."/>
            <person name="Maclea K.S."/>
        </authorList>
    </citation>
    <scope>NUCLEOTIDE SEQUENCE [LARGE SCALE GENOMIC DNA]</scope>
    <source>
        <strain evidence="9 10">ATCC 49844</strain>
    </source>
</reference>
<gene>
    <name evidence="9" type="ORF">LWC34_38290</name>
</gene>
<evidence type="ECO:0000256" key="7">
    <source>
        <dbReference type="SAM" id="Phobius"/>
    </source>
</evidence>
<dbReference type="Proteomes" id="UP001521150">
    <property type="component" value="Unassembled WGS sequence"/>
</dbReference>
<name>A0ABS8ZN56_9PSEU</name>
<feature type="compositionally biased region" description="Low complexity" evidence="6">
    <location>
        <begin position="295"/>
        <end position="319"/>
    </location>
</feature>
<evidence type="ECO:0000256" key="5">
    <source>
        <dbReference type="ARBA" id="ARBA00023136"/>
    </source>
</evidence>
<evidence type="ECO:0000256" key="1">
    <source>
        <dbReference type="ARBA" id="ARBA00004651"/>
    </source>
</evidence>
<accession>A0ABS8ZN56</accession>
<evidence type="ECO:0000259" key="8">
    <source>
        <dbReference type="Pfam" id="PF06271"/>
    </source>
</evidence>
<dbReference type="Pfam" id="PF06271">
    <property type="entry name" value="RDD"/>
    <property type="match status" value="1"/>
</dbReference>
<feature type="region of interest" description="Disordered" evidence="6">
    <location>
        <begin position="1"/>
        <end position="146"/>
    </location>
</feature>
<comment type="caution">
    <text evidence="9">The sequence shown here is derived from an EMBL/GenBank/DDBJ whole genome shotgun (WGS) entry which is preliminary data.</text>
</comment>
<protein>
    <submittedName>
        <fullName evidence="9">RDD family protein</fullName>
    </submittedName>
</protein>
<dbReference type="InterPro" id="IPR010432">
    <property type="entry name" value="RDD"/>
</dbReference>
<keyword evidence="5 7" id="KW-0472">Membrane</keyword>
<evidence type="ECO:0000256" key="6">
    <source>
        <dbReference type="SAM" id="MobiDB-lite"/>
    </source>
</evidence>
<dbReference type="InterPro" id="IPR051791">
    <property type="entry name" value="Pra-immunoreactive"/>
</dbReference>
<dbReference type="EMBL" id="JAJVCN010000003">
    <property type="protein sequence ID" value="MCE7008623.1"/>
    <property type="molecule type" value="Genomic_DNA"/>
</dbReference>
<comment type="subcellular location">
    <subcellularLocation>
        <location evidence="1">Cell membrane</location>
        <topology evidence="1">Multi-pass membrane protein</topology>
    </subcellularLocation>
</comment>
<evidence type="ECO:0000313" key="10">
    <source>
        <dbReference type="Proteomes" id="UP001521150"/>
    </source>
</evidence>
<keyword evidence="10" id="KW-1185">Reference proteome</keyword>
<feature type="region of interest" description="Disordered" evidence="6">
    <location>
        <begin position="295"/>
        <end position="326"/>
    </location>
</feature>
<proteinExistence type="predicted"/>
<organism evidence="9 10">
    <name type="scientific">Kibdelosporangium philippinense</name>
    <dbReference type="NCBI Taxonomy" id="211113"/>
    <lineage>
        <taxon>Bacteria</taxon>
        <taxon>Bacillati</taxon>
        <taxon>Actinomycetota</taxon>
        <taxon>Actinomycetes</taxon>
        <taxon>Pseudonocardiales</taxon>
        <taxon>Pseudonocardiaceae</taxon>
        <taxon>Kibdelosporangium</taxon>
    </lineage>
</organism>
<feature type="transmembrane region" description="Helical" evidence="7">
    <location>
        <begin position="194"/>
        <end position="216"/>
    </location>
</feature>
<keyword evidence="3 7" id="KW-0812">Transmembrane</keyword>
<feature type="compositionally biased region" description="Low complexity" evidence="6">
    <location>
        <begin position="115"/>
        <end position="132"/>
    </location>
</feature>
<keyword evidence="2" id="KW-1003">Cell membrane</keyword>
<feature type="compositionally biased region" description="Pro residues" evidence="6">
    <location>
        <begin position="76"/>
        <end position="101"/>
    </location>
</feature>
<sequence length="326" mass="34284">MSAPQNPNQPPQQQPPGALANPEPTIAIGGPGKPAQPAQDVNPDATQVVRPGSGGALDQPEATQVVRPGQGGQPSGPQPVQQPPQQPYGQPTPPPGYPQQQPPQGYGQQPPPGYPQQQGFGQQLGQQPGYPQQQPPGYPPQQGYPAAPAAPYQYGGGYQLASWGQRFLGGLIDYVLIGGIAAALQGVGAANLNFALIGLAGVINLINLFYNICYLGGIKGQTLGKKVAGIKLVREDSGQVVGFGLAFGRQFLHILDSLPIGIGYLAPLWSAKNQTWADAIVNTLVIVAPTAQQQPQYGQPHYGQQPQQPYGQPPQGYGQQPPPHQW</sequence>
<evidence type="ECO:0000256" key="2">
    <source>
        <dbReference type="ARBA" id="ARBA00022475"/>
    </source>
</evidence>
<dbReference type="PANTHER" id="PTHR36115:SF6">
    <property type="entry name" value="PROLINE-RICH ANTIGEN HOMOLOG"/>
    <property type="match status" value="1"/>
</dbReference>
<keyword evidence="4 7" id="KW-1133">Transmembrane helix</keyword>
<evidence type="ECO:0000313" key="9">
    <source>
        <dbReference type="EMBL" id="MCE7008623.1"/>
    </source>
</evidence>
<evidence type="ECO:0000256" key="4">
    <source>
        <dbReference type="ARBA" id="ARBA00022989"/>
    </source>
</evidence>
<dbReference type="RefSeq" id="WP_233730102.1">
    <property type="nucleotide sequence ID" value="NZ_JAJVCN010000003.1"/>
</dbReference>
<feature type="transmembrane region" description="Helical" evidence="7">
    <location>
        <begin position="167"/>
        <end position="188"/>
    </location>
</feature>
<feature type="domain" description="RDD" evidence="8">
    <location>
        <begin position="160"/>
        <end position="281"/>
    </location>
</feature>
<evidence type="ECO:0000256" key="3">
    <source>
        <dbReference type="ARBA" id="ARBA00022692"/>
    </source>
</evidence>
<dbReference type="PANTHER" id="PTHR36115">
    <property type="entry name" value="PROLINE-RICH ANTIGEN HOMOLOG-RELATED"/>
    <property type="match status" value="1"/>
</dbReference>